<evidence type="ECO:0000313" key="3">
    <source>
        <dbReference type="Proteomes" id="UP000304864"/>
    </source>
</evidence>
<feature type="signal peptide" evidence="1">
    <location>
        <begin position="1"/>
        <end position="24"/>
    </location>
</feature>
<dbReference type="KEGG" id="thig:FE785_03615"/>
<keyword evidence="1" id="KW-0732">Signal</keyword>
<dbReference type="AlphaFoldDB" id="A0A4P9K4D2"/>
<feature type="chain" id="PRO_5020564684" description="MetA-pathway of phenol degradation" evidence="1">
    <location>
        <begin position="25"/>
        <end position="274"/>
    </location>
</feature>
<keyword evidence="3" id="KW-1185">Reference proteome</keyword>
<evidence type="ECO:0008006" key="4">
    <source>
        <dbReference type="Google" id="ProtNLM"/>
    </source>
</evidence>
<proteinExistence type="predicted"/>
<name>A0A4P9K4D2_9GAMM</name>
<dbReference type="OrthoDB" id="7851054at2"/>
<protein>
    <recommendedName>
        <fullName evidence="4">MetA-pathway of phenol degradation</fullName>
    </recommendedName>
</protein>
<dbReference type="Proteomes" id="UP000304864">
    <property type="component" value="Chromosome"/>
</dbReference>
<reference evidence="2 3" key="1">
    <citation type="submission" date="2019-05" db="EMBL/GenBank/DDBJ databases">
        <title>Thiomicrorhabdus sediminis sp. nov, a novel sulfur-oxidizing bacterium isolated from coastal sediment.</title>
        <authorList>
            <person name="Liu X."/>
        </authorList>
    </citation>
    <scope>NUCLEOTIDE SEQUENCE [LARGE SCALE GENOMIC DNA]</scope>
    <source>
        <strain evidence="2 3">G1</strain>
    </source>
</reference>
<dbReference type="EMBL" id="CP040602">
    <property type="protein sequence ID" value="QCU89789.1"/>
    <property type="molecule type" value="Genomic_DNA"/>
</dbReference>
<organism evidence="2 3">
    <name type="scientific">Thiomicrorhabdus sediminis</name>
    <dbReference type="NCBI Taxonomy" id="2580412"/>
    <lineage>
        <taxon>Bacteria</taxon>
        <taxon>Pseudomonadati</taxon>
        <taxon>Pseudomonadota</taxon>
        <taxon>Gammaproteobacteria</taxon>
        <taxon>Thiotrichales</taxon>
        <taxon>Piscirickettsiaceae</taxon>
        <taxon>Thiomicrorhabdus</taxon>
    </lineage>
</organism>
<evidence type="ECO:0000313" key="2">
    <source>
        <dbReference type="EMBL" id="QCU89789.1"/>
    </source>
</evidence>
<sequence>MNKKLSALVLATAGVLASTGNASAAQFELSDDQKRLIAALLTAPKSAPGIGIGVPTGFAASSGQMYFSVGGTTTINNKLDGSASVGAGFGDTEKLAMELQLNIISLTNNGQDSGFGEQGSGSIKFSHNVGKTSGVSFGAENIARWGAGLEQVDPSVYLAYTNVQPLSSNPFNPYTLSLTVGVGNERFANVNNGTKDSEIGIFGAAALAVHRQVGLILDYNGNYVSGGLSFVPMKEYPLTVTLSAVNVNGVDAADGGTATGKTEFGGSIGYSFSW</sequence>
<dbReference type="RefSeq" id="WP_138564466.1">
    <property type="nucleotide sequence ID" value="NZ_CP040602.1"/>
</dbReference>
<evidence type="ECO:0000256" key="1">
    <source>
        <dbReference type="SAM" id="SignalP"/>
    </source>
</evidence>
<gene>
    <name evidence="2" type="ORF">FE785_03615</name>
</gene>
<accession>A0A4P9K4D2</accession>